<evidence type="ECO:0000313" key="9">
    <source>
        <dbReference type="EMBL" id="MBS3062232.1"/>
    </source>
</evidence>
<dbReference type="PANTHER" id="PTHR13887:SF14">
    <property type="entry name" value="DISULFIDE BOND FORMATION PROTEIN D"/>
    <property type="match status" value="1"/>
</dbReference>
<comment type="similarity">
    <text evidence="2">Belongs to the glutaredoxin family.</text>
</comment>
<evidence type="ECO:0000259" key="8">
    <source>
        <dbReference type="PROSITE" id="PS51352"/>
    </source>
</evidence>
<evidence type="ECO:0000313" key="10">
    <source>
        <dbReference type="Proteomes" id="UP000678237"/>
    </source>
</evidence>
<evidence type="ECO:0000256" key="5">
    <source>
        <dbReference type="ARBA" id="ARBA00023157"/>
    </source>
</evidence>
<comment type="similarity">
    <text evidence="1">Belongs to the thioredoxin family. DsbA subfamily.</text>
</comment>
<dbReference type="EMBL" id="JAGVWE010000001">
    <property type="protein sequence ID" value="MBS3062232.1"/>
    <property type="molecule type" value="Genomic_DNA"/>
</dbReference>
<dbReference type="Gene3D" id="1.10.40.80">
    <property type="match status" value="1"/>
</dbReference>
<evidence type="ECO:0000256" key="6">
    <source>
        <dbReference type="ARBA" id="ARBA00023284"/>
    </source>
</evidence>
<dbReference type="GO" id="GO:0016491">
    <property type="term" value="F:oxidoreductase activity"/>
    <property type="evidence" value="ECO:0007669"/>
    <property type="project" value="UniProtKB-KW"/>
</dbReference>
<organism evidence="9 10">
    <name type="scientific">Candidatus Iainarchaeum sp</name>
    <dbReference type="NCBI Taxonomy" id="3101447"/>
    <lineage>
        <taxon>Archaea</taxon>
        <taxon>Candidatus Iainarchaeota</taxon>
        <taxon>Candidatus Iainarchaeia</taxon>
        <taxon>Candidatus Iainarchaeales</taxon>
        <taxon>Candidatus Iainarchaeaceae</taxon>
        <taxon>Candidatus Iainarchaeum</taxon>
    </lineage>
</organism>
<comment type="caution">
    <text evidence="9">The sequence shown here is derived from an EMBL/GenBank/DDBJ whole genome shotgun (WGS) entry which is preliminary data.</text>
</comment>
<name>A0A8T4L8L7_9ARCH</name>
<dbReference type="PANTHER" id="PTHR13887">
    <property type="entry name" value="GLUTATHIONE S-TRANSFERASE KAPPA"/>
    <property type="match status" value="1"/>
</dbReference>
<proteinExistence type="inferred from homology"/>
<keyword evidence="6" id="KW-0676">Redox-active center</keyword>
<dbReference type="InterPro" id="IPR012336">
    <property type="entry name" value="Thioredoxin-like_fold"/>
</dbReference>
<evidence type="ECO:0000256" key="1">
    <source>
        <dbReference type="ARBA" id="ARBA00005791"/>
    </source>
</evidence>
<gene>
    <name evidence="9" type="ORF">J4203_00005</name>
</gene>
<keyword evidence="4" id="KW-0560">Oxidoreductase</keyword>
<accession>A0A8T4L8L7</accession>
<sequence>ADRLQVAAPSTGLAILPTQAPEPSGNQPEAAPPAAAPTGPEMKGLLKDPAGKMGQDNAPVVFVEYSDFQCPFCGRWYKDSAAQLKRDYVDTGKVLFLYKDFPLSFHPNAGPAANAARCAAEQGKFWEFHDKVFENQEALSADNYKKWAKELKLNAGQFDSCFAGSKYNNLVQANFSEGSRYGVSGTPSFLVGKAGGKAQLGPQGSYPSIVGAMPYSEFKDAIDALLK</sequence>
<dbReference type="InterPro" id="IPR036249">
    <property type="entry name" value="Thioredoxin-like_sf"/>
</dbReference>
<dbReference type="PROSITE" id="PS51352">
    <property type="entry name" value="THIOREDOXIN_2"/>
    <property type="match status" value="1"/>
</dbReference>
<dbReference type="AlphaFoldDB" id="A0A8T4L8L7"/>
<dbReference type="Proteomes" id="UP000678237">
    <property type="component" value="Unassembled WGS sequence"/>
</dbReference>
<feature type="region of interest" description="Disordered" evidence="7">
    <location>
        <begin position="1"/>
        <end position="50"/>
    </location>
</feature>
<dbReference type="Pfam" id="PF13462">
    <property type="entry name" value="Thioredoxin_4"/>
    <property type="match status" value="1"/>
</dbReference>
<reference evidence="9" key="1">
    <citation type="submission" date="2021-03" db="EMBL/GenBank/DDBJ databases">
        <authorList>
            <person name="Jaffe A."/>
        </authorList>
    </citation>
    <scope>NUCLEOTIDE SEQUENCE</scope>
    <source>
        <strain evidence="9">RIFCSPLOWO2_01_FULL_58_19</strain>
    </source>
</reference>
<feature type="domain" description="Thioredoxin" evidence="8">
    <location>
        <begin position="28"/>
        <end position="227"/>
    </location>
</feature>
<dbReference type="SUPFAM" id="SSF52833">
    <property type="entry name" value="Thioredoxin-like"/>
    <property type="match status" value="1"/>
</dbReference>
<reference evidence="9" key="2">
    <citation type="submission" date="2021-05" db="EMBL/GenBank/DDBJ databases">
        <title>Protein family content uncovers lineage relationships and bacterial pathway maintenance mechanisms in DPANN archaea.</title>
        <authorList>
            <person name="Castelle C.J."/>
            <person name="Meheust R."/>
            <person name="Jaffe A.L."/>
            <person name="Seitz K."/>
            <person name="Gong X."/>
            <person name="Baker B.J."/>
            <person name="Banfield J.F."/>
        </authorList>
    </citation>
    <scope>NUCLEOTIDE SEQUENCE</scope>
    <source>
        <strain evidence="9">RIFCSPLOWO2_01_FULL_58_19</strain>
    </source>
</reference>
<keyword evidence="5" id="KW-1015">Disulfide bond</keyword>
<evidence type="ECO:0000256" key="4">
    <source>
        <dbReference type="ARBA" id="ARBA00023002"/>
    </source>
</evidence>
<keyword evidence="3" id="KW-0732">Signal</keyword>
<evidence type="ECO:0000256" key="3">
    <source>
        <dbReference type="ARBA" id="ARBA00022729"/>
    </source>
</evidence>
<dbReference type="Gene3D" id="3.40.30.10">
    <property type="entry name" value="Glutaredoxin"/>
    <property type="match status" value="1"/>
</dbReference>
<protein>
    <submittedName>
        <fullName evidence="9">Thioredoxin domain-containing protein</fullName>
    </submittedName>
</protein>
<dbReference type="InterPro" id="IPR013766">
    <property type="entry name" value="Thioredoxin_domain"/>
</dbReference>
<evidence type="ECO:0000256" key="7">
    <source>
        <dbReference type="SAM" id="MobiDB-lite"/>
    </source>
</evidence>
<evidence type="ECO:0000256" key="2">
    <source>
        <dbReference type="ARBA" id="ARBA00007787"/>
    </source>
</evidence>
<feature type="non-terminal residue" evidence="9">
    <location>
        <position position="1"/>
    </location>
</feature>